<keyword evidence="2" id="KW-0813">Transport</keyword>
<reference evidence="9 10" key="1">
    <citation type="submission" date="2024-09" db="EMBL/GenBank/DDBJ databases">
        <authorList>
            <person name="Sun Q."/>
            <person name="Mori K."/>
        </authorList>
    </citation>
    <scope>NUCLEOTIDE SEQUENCE [LARGE SCALE GENOMIC DNA]</scope>
    <source>
        <strain evidence="9 10">CGMCC 1.9126</strain>
    </source>
</reference>
<dbReference type="RefSeq" id="WP_377059091.1">
    <property type="nucleotide sequence ID" value="NZ_JBHLUU010000126.1"/>
</dbReference>
<keyword evidence="5 7" id="KW-1133">Transmembrane helix</keyword>
<name>A0ABV6KX45_9BACI</name>
<evidence type="ECO:0000256" key="5">
    <source>
        <dbReference type="ARBA" id="ARBA00022989"/>
    </source>
</evidence>
<feature type="transmembrane region" description="Helical" evidence="7">
    <location>
        <begin position="124"/>
        <end position="142"/>
    </location>
</feature>
<protein>
    <submittedName>
        <fullName evidence="9">Amino acid permease</fullName>
    </submittedName>
</protein>
<feature type="transmembrane region" description="Helical" evidence="7">
    <location>
        <begin position="332"/>
        <end position="352"/>
    </location>
</feature>
<feature type="transmembrane region" description="Helical" evidence="7">
    <location>
        <begin position="358"/>
        <end position="378"/>
    </location>
</feature>
<dbReference type="PIRSF" id="PIRSF006060">
    <property type="entry name" value="AA_transporter"/>
    <property type="match status" value="1"/>
</dbReference>
<comment type="caution">
    <text evidence="9">The sequence shown here is derived from an EMBL/GenBank/DDBJ whole genome shotgun (WGS) entry which is preliminary data.</text>
</comment>
<dbReference type="InterPro" id="IPR004841">
    <property type="entry name" value="AA-permease/SLC12A_dom"/>
</dbReference>
<evidence type="ECO:0000313" key="9">
    <source>
        <dbReference type="EMBL" id="MFC0477906.1"/>
    </source>
</evidence>
<keyword evidence="3 7" id="KW-0812">Transmembrane</keyword>
<dbReference type="Proteomes" id="UP001589738">
    <property type="component" value="Unassembled WGS sequence"/>
</dbReference>
<evidence type="ECO:0000259" key="8">
    <source>
        <dbReference type="Pfam" id="PF00324"/>
    </source>
</evidence>
<dbReference type="PANTHER" id="PTHR43495">
    <property type="entry name" value="GABA PERMEASE"/>
    <property type="match status" value="1"/>
</dbReference>
<keyword evidence="4" id="KW-0029">Amino-acid transport</keyword>
<feature type="transmembrane region" description="Helical" evidence="7">
    <location>
        <begin position="154"/>
        <end position="176"/>
    </location>
</feature>
<dbReference type="EMBL" id="JBHLUU010000126">
    <property type="protein sequence ID" value="MFC0477906.1"/>
    <property type="molecule type" value="Genomic_DNA"/>
</dbReference>
<dbReference type="PANTHER" id="PTHR43495:SF5">
    <property type="entry name" value="GAMMA-AMINOBUTYRIC ACID PERMEASE"/>
    <property type="match status" value="1"/>
</dbReference>
<feature type="transmembrane region" description="Helical" evidence="7">
    <location>
        <begin position="44"/>
        <end position="63"/>
    </location>
</feature>
<comment type="subcellular location">
    <subcellularLocation>
        <location evidence="1">Cell membrane</location>
        <topology evidence="1">Multi-pass membrane protein</topology>
    </subcellularLocation>
</comment>
<accession>A0ABV6KX45</accession>
<keyword evidence="10" id="KW-1185">Reference proteome</keyword>
<organism evidence="9 10">
    <name type="scientific">Robertmurraya beringensis</name>
    <dbReference type="NCBI Taxonomy" id="641660"/>
    <lineage>
        <taxon>Bacteria</taxon>
        <taxon>Bacillati</taxon>
        <taxon>Bacillota</taxon>
        <taxon>Bacilli</taxon>
        <taxon>Bacillales</taxon>
        <taxon>Bacillaceae</taxon>
        <taxon>Robertmurraya</taxon>
    </lineage>
</organism>
<dbReference type="Pfam" id="PF00324">
    <property type="entry name" value="AA_permease"/>
    <property type="match status" value="1"/>
</dbReference>
<feature type="transmembrane region" description="Helical" evidence="7">
    <location>
        <begin position="390"/>
        <end position="410"/>
    </location>
</feature>
<feature type="transmembrane region" description="Helical" evidence="7">
    <location>
        <begin position="200"/>
        <end position="224"/>
    </location>
</feature>
<feature type="transmembrane region" description="Helical" evidence="7">
    <location>
        <begin position="236"/>
        <end position="258"/>
    </location>
</feature>
<gene>
    <name evidence="9" type="ORF">ACFFHF_22210</name>
</gene>
<feature type="transmembrane region" description="Helical" evidence="7">
    <location>
        <begin position="12"/>
        <end position="32"/>
    </location>
</feature>
<dbReference type="Gene3D" id="1.20.1740.10">
    <property type="entry name" value="Amino acid/polyamine transporter I"/>
    <property type="match status" value="1"/>
</dbReference>
<feature type="transmembrane region" description="Helical" evidence="7">
    <location>
        <begin position="416"/>
        <end position="436"/>
    </location>
</feature>
<feature type="transmembrane region" description="Helical" evidence="7">
    <location>
        <begin position="288"/>
        <end position="311"/>
    </location>
</feature>
<evidence type="ECO:0000256" key="3">
    <source>
        <dbReference type="ARBA" id="ARBA00022692"/>
    </source>
</evidence>
<feature type="domain" description="Amino acid permease/ SLC12A" evidence="8">
    <location>
        <begin position="19"/>
        <end position="381"/>
    </location>
</feature>
<evidence type="ECO:0000256" key="1">
    <source>
        <dbReference type="ARBA" id="ARBA00004651"/>
    </source>
</evidence>
<evidence type="ECO:0000256" key="4">
    <source>
        <dbReference type="ARBA" id="ARBA00022970"/>
    </source>
</evidence>
<evidence type="ECO:0000256" key="6">
    <source>
        <dbReference type="ARBA" id="ARBA00023136"/>
    </source>
</evidence>
<feature type="transmembrane region" description="Helical" evidence="7">
    <location>
        <begin position="84"/>
        <end position="104"/>
    </location>
</feature>
<evidence type="ECO:0000256" key="7">
    <source>
        <dbReference type="SAM" id="Phobius"/>
    </source>
</evidence>
<sequence length="462" mass="50537">MDKKTKGNEEGLSWYALALIGVGCIIGTGFFLGSSIGIQMAGPAVLLAFLIAGTGTYIVYDSLGRMSAQDPQKGSFRAYAKKAFGPWAGFTSGWVYWMSEMLITGSQLTALSIFAKFWFPNFPLWVFSAFFAALGIIVVLLGNKGFEKIENLLGVIKISAILMFIIIAILALTGVIDGQKGFDHFPNAKNEILPNGLKGLWSALIFGFYAFGGIEIMGIMATRLKNKDDAPKAGKIMLIVLTTIYLITIFLAVTMISWQEHSDKKSPFVSALHEYANLGFVPHVFNGALIIAGFSTMSASLFAITTMLVTMADDHDAPKLLAKQGKLKVPPIALLVTISGLVASIVTARLMPDSIYEYITTAAGLMLLYNWILVLFSAPRLITFSRWDHIKRFIGLGLILLAISGTLLHASSRPGLFVSLLIVLIIVLADIISHFVKGRAKKKKINIHNGKIKSHRHYRKRQ</sequence>
<proteinExistence type="predicted"/>
<evidence type="ECO:0000313" key="10">
    <source>
        <dbReference type="Proteomes" id="UP001589738"/>
    </source>
</evidence>
<keyword evidence="6 7" id="KW-0472">Membrane</keyword>
<evidence type="ECO:0000256" key="2">
    <source>
        <dbReference type="ARBA" id="ARBA00022448"/>
    </source>
</evidence>
<dbReference type="PROSITE" id="PS51257">
    <property type="entry name" value="PROKAR_LIPOPROTEIN"/>
    <property type="match status" value="1"/>
</dbReference>